<comment type="caution">
    <text evidence="8">The sequence shown here is derived from an EMBL/GenBank/DDBJ whole genome shotgun (WGS) entry which is preliminary data.</text>
</comment>
<evidence type="ECO:0000256" key="7">
    <source>
        <dbReference type="RuleBase" id="RU364114"/>
    </source>
</evidence>
<evidence type="ECO:0000256" key="1">
    <source>
        <dbReference type="ARBA" id="ARBA00004173"/>
    </source>
</evidence>
<evidence type="ECO:0000313" key="8">
    <source>
        <dbReference type="EMBL" id="KAK0469502.1"/>
    </source>
</evidence>
<name>A0AA39NPL0_ARMTA</name>
<dbReference type="Pfam" id="PF02636">
    <property type="entry name" value="Methyltransf_28"/>
    <property type="match status" value="1"/>
</dbReference>
<organism evidence="8 9">
    <name type="scientific">Armillaria tabescens</name>
    <name type="common">Ringless honey mushroom</name>
    <name type="synonym">Agaricus tabescens</name>
    <dbReference type="NCBI Taxonomy" id="1929756"/>
    <lineage>
        <taxon>Eukaryota</taxon>
        <taxon>Fungi</taxon>
        <taxon>Dikarya</taxon>
        <taxon>Basidiomycota</taxon>
        <taxon>Agaricomycotina</taxon>
        <taxon>Agaricomycetes</taxon>
        <taxon>Agaricomycetidae</taxon>
        <taxon>Agaricales</taxon>
        <taxon>Marasmiineae</taxon>
        <taxon>Physalacriaceae</taxon>
        <taxon>Desarmillaria</taxon>
    </lineage>
</organism>
<dbReference type="GO" id="GO:0032981">
    <property type="term" value="P:mitochondrial respiratory chain complex I assembly"/>
    <property type="evidence" value="ECO:0007669"/>
    <property type="project" value="TreeGrafter"/>
</dbReference>
<dbReference type="AlphaFoldDB" id="A0AA39NPL0"/>
<gene>
    <name evidence="8" type="ORF">EV420DRAFT_37832</name>
</gene>
<evidence type="ECO:0000256" key="6">
    <source>
        <dbReference type="ARBA" id="ARBA00048612"/>
    </source>
</evidence>
<dbReference type="InterPro" id="IPR003788">
    <property type="entry name" value="NDUFAF7"/>
</dbReference>
<evidence type="ECO:0000256" key="5">
    <source>
        <dbReference type="ARBA" id="ARBA00023128"/>
    </source>
</evidence>
<dbReference type="Proteomes" id="UP001175211">
    <property type="component" value="Unassembled WGS sequence"/>
</dbReference>
<accession>A0AA39NPL0</accession>
<dbReference type="InterPro" id="IPR029063">
    <property type="entry name" value="SAM-dependent_MTases_sf"/>
</dbReference>
<keyword evidence="5 7" id="KW-0496">Mitochondrion</keyword>
<keyword evidence="3 7" id="KW-0489">Methyltransferase</keyword>
<dbReference type="EC" id="2.1.1.320" evidence="7"/>
<evidence type="ECO:0000256" key="4">
    <source>
        <dbReference type="ARBA" id="ARBA00022679"/>
    </source>
</evidence>
<comment type="similarity">
    <text evidence="2 7">Belongs to the NDUFAF7 family.</text>
</comment>
<keyword evidence="9" id="KW-1185">Reference proteome</keyword>
<dbReference type="InterPro" id="IPR038375">
    <property type="entry name" value="NDUFAF7_sf"/>
</dbReference>
<dbReference type="GO" id="GO:0032259">
    <property type="term" value="P:methylation"/>
    <property type="evidence" value="ECO:0007669"/>
    <property type="project" value="UniProtKB-KW"/>
</dbReference>
<dbReference type="Gene3D" id="3.40.50.12710">
    <property type="match status" value="1"/>
</dbReference>
<evidence type="ECO:0000256" key="2">
    <source>
        <dbReference type="ARBA" id="ARBA00005891"/>
    </source>
</evidence>
<dbReference type="GeneID" id="85365439"/>
<dbReference type="PANTHER" id="PTHR12049">
    <property type="entry name" value="PROTEIN ARGININE METHYLTRANSFERASE NDUFAF7, MITOCHONDRIAL"/>
    <property type="match status" value="1"/>
</dbReference>
<proteinExistence type="inferred from homology"/>
<dbReference type="PANTHER" id="PTHR12049:SF7">
    <property type="entry name" value="PROTEIN ARGININE METHYLTRANSFERASE NDUFAF7, MITOCHONDRIAL"/>
    <property type="match status" value="1"/>
</dbReference>
<dbReference type="GO" id="GO:0005739">
    <property type="term" value="C:mitochondrion"/>
    <property type="evidence" value="ECO:0007669"/>
    <property type="project" value="UniProtKB-SubCell"/>
</dbReference>
<dbReference type="SUPFAM" id="SSF53335">
    <property type="entry name" value="S-adenosyl-L-methionine-dependent methyltransferases"/>
    <property type="match status" value="1"/>
</dbReference>
<dbReference type="GO" id="GO:0035243">
    <property type="term" value="F:protein-arginine omega-N symmetric methyltransferase activity"/>
    <property type="evidence" value="ECO:0007669"/>
    <property type="project" value="UniProtKB-EC"/>
</dbReference>
<evidence type="ECO:0000256" key="3">
    <source>
        <dbReference type="ARBA" id="ARBA00022603"/>
    </source>
</evidence>
<evidence type="ECO:0000313" key="9">
    <source>
        <dbReference type="Proteomes" id="UP001175211"/>
    </source>
</evidence>
<reference evidence="8" key="1">
    <citation type="submission" date="2023-06" db="EMBL/GenBank/DDBJ databases">
        <authorList>
            <consortium name="Lawrence Berkeley National Laboratory"/>
            <person name="Ahrendt S."/>
            <person name="Sahu N."/>
            <person name="Indic B."/>
            <person name="Wong-Bajracharya J."/>
            <person name="Merenyi Z."/>
            <person name="Ke H.-M."/>
            <person name="Monk M."/>
            <person name="Kocsube S."/>
            <person name="Drula E."/>
            <person name="Lipzen A."/>
            <person name="Balint B."/>
            <person name="Henrissat B."/>
            <person name="Andreopoulos B."/>
            <person name="Martin F.M."/>
            <person name="Harder C.B."/>
            <person name="Rigling D."/>
            <person name="Ford K.L."/>
            <person name="Foster G.D."/>
            <person name="Pangilinan J."/>
            <person name="Papanicolaou A."/>
            <person name="Barry K."/>
            <person name="LaButti K."/>
            <person name="Viragh M."/>
            <person name="Koriabine M."/>
            <person name="Yan M."/>
            <person name="Riley R."/>
            <person name="Champramary S."/>
            <person name="Plett K.L."/>
            <person name="Tsai I.J."/>
            <person name="Slot J."/>
            <person name="Sipos G."/>
            <person name="Plett J."/>
            <person name="Nagy L.G."/>
            <person name="Grigoriev I.V."/>
        </authorList>
    </citation>
    <scope>NUCLEOTIDE SEQUENCE</scope>
    <source>
        <strain evidence="8">CCBAS 213</strain>
    </source>
</reference>
<comment type="function">
    <text evidence="7">Arginine methyltransferase involved in the assembly or stability of mitochondrial NADH:ubiquinone oxidoreductase complex (complex I).</text>
</comment>
<sequence length="418" mass="46253">MLCQSRRIFGTSFSRRFPVFTHANTHFFRCVSTGPPVTKIEKIVLDHIKAVGPMPFGSYMNLCLSHPTEGYYMNPANAVFGKRGDFITSPEISQVFGELVAIWLLSQWQNAGAPPSIRLVELGPGRGTLMADILRVVQQFAKNALKRVHLVETSPSMRALQNDNLLPFSQNGGWDLAWNESVDEIKPSSGDYTMLVAHEFFDALPVSMLERGKQGWHEIMVDSIHPKPDSTEEPAYPRLRRVLSPSPTAASTLLGRSSLRFDQLPEGSRLEVSAASFRIAREVGELLSSGGCALVVDYGGDSPFGDSFRAFKGHQIVDVFDRPGECDLTANVDFGYIKEAIGDLVPTYGPLPQSQFLISMGLEARVNMLIRSAKTEERAEDIKKAAQRLVDEAGMGKEYKVLGISSSRSEHDVWPFVQ</sequence>
<keyword evidence="4 7" id="KW-0808">Transferase</keyword>
<dbReference type="EMBL" id="JAUEPS010000001">
    <property type="protein sequence ID" value="KAK0469502.1"/>
    <property type="molecule type" value="Genomic_DNA"/>
</dbReference>
<comment type="subcellular location">
    <subcellularLocation>
        <location evidence="1 7">Mitochondrion</location>
    </subcellularLocation>
</comment>
<dbReference type="RefSeq" id="XP_060339295.1">
    <property type="nucleotide sequence ID" value="XM_060481891.1"/>
</dbReference>
<comment type="catalytic activity">
    <reaction evidence="6 7">
        <text>L-arginyl-[protein] + 2 S-adenosyl-L-methionine = N(omega),N(omega)'-dimethyl-L-arginyl-[protein] + 2 S-adenosyl-L-homocysteine + 2 H(+)</text>
        <dbReference type="Rhea" id="RHEA:48108"/>
        <dbReference type="Rhea" id="RHEA-COMP:10532"/>
        <dbReference type="Rhea" id="RHEA-COMP:11992"/>
        <dbReference type="ChEBI" id="CHEBI:15378"/>
        <dbReference type="ChEBI" id="CHEBI:29965"/>
        <dbReference type="ChEBI" id="CHEBI:57856"/>
        <dbReference type="ChEBI" id="CHEBI:59789"/>
        <dbReference type="ChEBI" id="CHEBI:88221"/>
        <dbReference type="EC" id="2.1.1.320"/>
    </reaction>
</comment>
<protein>
    <recommendedName>
        <fullName evidence="7">Protein arginine methyltransferase NDUFAF7</fullName>
        <ecNumber evidence="7">2.1.1.320</ecNumber>
    </recommendedName>
</protein>